<keyword evidence="1" id="KW-0804">Transcription</keyword>
<evidence type="ECO:0000313" key="2">
    <source>
        <dbReference type="Proteomes" id="UP001165960"/>
    </source>
</evidence>
<comment type="caution">
    <text evidence="1">The sequence shown here is derived from an EMBL/GenBank/DDBJ whole genome shotgun (WGS) entry which is preliminary data.</text>
</comment>
<evidence type="ECO:0000313" key="1">
    <source>
        <dbReference type="EMBL" id="KAJ9061469.1"/>
    </source>
</evidence>
<name>A0ACC2SGR7_9FUNG</name>
<keyword evidence="1" id="KW-0240">DNA-directed RNA polymerase</keyword>
<sequence>MSDTDGLKEISRFFRIYTNTKEMVMARRYTIVNHQNMDLDQFARTFASGGNISRDALTFEAQSENDPNDRLFTKFIDHNSVGTSFIKTIVEKLITENYSRCIIVTSKKLTSAAQKVIDKVAPKYVGEVFEENELQVNITRHVLVPQHVVLTADEKNILLARYHLKDTQLPRIQSRDPIARYYGLKRGEVVKIIRASETAGRYLTYRLCF</sequence>
<keyword evidence="2" id="KW-1185">Reference proteome</keyword>
<reference evidence="1" key="1">
    <citation type="submission" date="2022-04" db="EMBL/GenBank/DDBJ databases">
        <title>Genome of the entomopathogenic fungus Entomophthora muscae.</title>
        <authorList>
            <person name="Elya C."/>
            <person name="Lovett B.R."/>
            <person name="Lee E."/>
            <person name="Macias A.M."/>
            <person name="Hajek A.E."/>
            <person name="De Bivort B.L."/>
            <person name="Kasson M.T."/>
            <person name="De Fine Licht H.H."/>
            <person name="Stajich J.E."/>
        </authorList>
    </citation>
    <scope>NUCLEOTIDE SEQUENCE</scope>
    <source>
        <strain evidence="1">Berkeley</strain>
    </source>
</reference>
<protein>
    <submittedName>
        <fullName evidence="1">DNA-directed RNA polymerases II 24 kDa polypeptide (RNA polymerase II subunit 5)</fullName>
    </submittedName>
</protein>
<gene>
    <name evidence="1" type="primary">RPB5_3</name>
    <name evidence="1" type="ORF">DSO57_1020453</name>
</gene>
<dbReference type="EMBL" id="QTSX02005066">
    <property type="protein sequence ID" value="KAJ9061469.1"/>
    <property type="molecule type" value="Genomic_DNA"/>
</dbReference>
<proteinExistence type="predicted"/>
<accession>A0ACC2SGR7</accession>
<organism evidence="1 2">
    <name type="scientific">Entomophthora muscae</name>
    <dbReference type="NCBI Taxonomy" id="34485"/>
    <lineage>
        <taxon>Eukaryota</taxon>
        <taxon>Fungi</taxon>
        <taxon>Fungi incertae sedis</taxon>
        <taxon>Zoopagomycota</taxon>
        <taxon>Entomophthoromycotina</taxon>
        <taxon>Entomophthoromycetes</taxon>
        <taxon>Entomophthorales</taxon>
        <taxon>Entomophthoraceae</taxon>
        <taxon>Entomophthora</taxon>
    </lineage>
</organism>
<dbReference type="Proteomes" id="UP001165960">
    <property type="component" value="Unassembled WGS sequence"/>
</dbReference>